<dbReference type="PIRSF" id="PIRSF005303">
    <property type="entry name" value="Thiam_monoph_kin"/>
    <property type="match status" value="1"/>
</dbReference>
<feature type="binding site" evidence="2">
    <location>
        <position position="33"/>
    </location>
    <ligand>
        <name>Mg(2+)</name>
        <dbReference type="ChEBI" id="CHEBI:18420"/>
        <label>4</label>
    </ligand>
</feature>
<dbReference type="GO" id="GO:0009030">
    <property type="term" value="F:thiamine-phosphate kinase activity"/>
    <property type="evidence" value="ECO:0007669"/>
    <property type="project" value="UniProtKB-UniRule"/>
</dbReference>
<comment type="similarity">
    <text evidence="2">Belongs to the thiamine-monophosphate kinase family.</text>
</comment>
<feature type="domain" description="PurM-like N-terminal" evidence="3">
    <location>
        <begin position="31"/>
        <end position="141"/>
    </location>
</feature>
<comment type="miscellaneous">
    <text evidence="2">Reaction mechanism of ThiL seems to utilize a direct, inline transfer of the gamma-phosphate of ATP to TMP rather than a phosphorylated enzyme intermediate.</text>
</comment>
<comment type="function">
    <text evidence="2">Catalyzes the ATP-dependent phosphorylation of thiamine-monophosphate (TMP) to form thiamine-pyrophosphate (TPP), the active form of vitamin B1.</text>
</comment>
<keyword evidence="2" id="KW-0479">Metal-binding</keyword>
<dbReference type="OrthoDB" id="9802811at2"/>
<keyword evidence="2" id="KW-0067">ATP-binding</keyword>
<keyword evidence="2" id="KW-0460">Magnesium</keyword>
<dbReference type="Pfam" id="PF02769">
    <property type="entry name" value="AIRS_C"/>
    <property type="match status" value="1"/>
</dbReference>
<dbReference type="InterPro" id="IPR006283">
    <property type="entry name" value="ThiL-like"/>
</dbReference>
<dbReference type="Proteomes" id="UP000184395">
    <property type="component" value="Unassembled WGS sequence"/>
</dbReference>
<proteinExistence type="inferred from homology"/>
<feature type="binding site" evidence="2">
    <location>
        <position position="264"/>
    </location>
    <ligand>
        <name>substrate</name>
    </ligand>
</feature>
<evidence type="ECO:0000256" key="1">
    <source>
        <dbReference type="ARBA" id="ARBA00022977"/>
    </source>
</evidence>
<evidence type="ECO:0000313" key="5">
    <source>
        <dbReference type="EMBL" id="SHK06146.1"/>
    </source>
</evidence>
<dbReference type="Pfam" id="PF00586">
    <property type="entry name" value="AIRS"/>
    <property type="match status" value="1"/>
</dbReference>
<feature type="binding site" evidence="2">
    <location>
        <position position="50"/>
    </location>
    <ligand>
        <name>Mg(2+)</name>
        <dbReference type="ChEBI" id="CHEBI:18420"/>
        <label>2</label>
    </ligand>
</feature>
<keyword evidence="2" id="KW-0808">Transferase</keyword>
<feature type="binding site" evidence="2">
    <location>
        <position position="149"/>
    </location>
    <ligand>
        <name>ATP</name>
        <dbReference type="ChEBI" id="CHEBI:30616"/>
    </ligand>
</feature>
<feature type="binding site" evidence="2">
    <location>
        <position position="326"/>
    </location>
    <ligand>
        <name>substrate</name>
    </ligand>
</feature>
<feature type="binding site" evidence="2">
    <location>
        <position position="78"/>
    </location>
    <ligand>
        <name>Mg(2+)</name>
        <dbReference type="ChEBI" id="CHEBI:18420"/>
        <label>3</label>
    </ligand>
</feature>
<feature type="binding site" evidence="2">
    <location>
        <position position="216"/>
    </location>
    <ligand>
        <name>ATP</name>
        <dbReference type="ChEBI" id="CHEBI:30616"/>
    </ligand>
</feature>
<comment type="catalytic activity">
    <reaction evidence="2">
        <text>thiamine phosphate + ATP = thiamine diphosphate + ADP</text>
        <dbReference type="Rhea" id="RHEA:15913"/>
        <dbReference type="ChEBI" id="CHEBI:30616"/>
        <dbReference type="ChEBI" id="CHEBI:37575"/>
        <dbReference type="ChEBI" id="CHEBI:58937"/>
        <dbReference type="ChEBI" id="CHEBI:456216"/>
        <dbReference type="EC" id="2.7.4.16"/>
    </reaction>
</comment>
<feature type="binding site" evidence="2">
    <location>
        <position position="48"/>
    </location>
    <ligand>
        <name>Mg(2+)</name>
        <dbReference type="ChEBI" id="CHEBI:18420"/>
        <label>4</label>
    </ligand>
</feature>
<dbReference type="GO" id="GO:0005524">
    <property type="term" value="F:ATP binding"/>
    <property type="evidence" value="ECO:0007669"/>
    <property type="project" value="UniProtKB-UniRule"/>
</dbReference>
<dbReference type="Gene3D" id="3.90.650.10">
    <property type="entry name" value="PurM-like C-terminal domain"/>
    <property type="match status" value="1"/>
</dbReference>
<dbReference type="UniPathway" id="UPA00060">
    <property type="reaction ID" value="UER00142"/>
</dbReference>
<feature type="domain" description="PurM-like C-terminal" evidence="4">
    <location>
        <begin position="153"/>
        <end position="299"/>
    </location>
</feature>
<feature type="binding site" evidence="2">
    <location>
        <position position="50"/>
    </location>
    <ligand>
        <name>Mg(2+)</name>
        <dbReference type="ChEBI" id="CHEBI:18420"/>
        <label>1</label>
    </ligand>
</feature>
<dbReference type="AlphaFoldDB" id="A0A1M6PDY4"/>
<sequence length="332" mass="34882">MLSEFSLIDRFFARRAAAQPSDAAADTLGIGDDCALLAPRAGEVLAISTDMLVEGRHFFPDIDPEALGHKALAVNLSDLAAMGAQPQAFTLAFSLPKADEAWLAAFSEGLFALAERHGCALIGGDTTGGPLNLCITVFGSVPPRMALRRDAARPGDDIWISGTLGDARAGLGVQRGEWSADADDAARFRHALERPEPRVALGLALRGIAHAALDLSDGLAGDLLHILERSNLRATVDADAVPRSAALRRLSPEVQRRCTLAGGDDYELCFTAPPAARASVEAAGREAGVPVTRIGTISALQTAADRPAIDWRDAAGAPLTLTLQGFDHFHAD</sequence>
<protein>
    <recommendedName>
        <fullName evidence="2">Thiamine-monophosphate kinase</fullName>
        <shortName evidence="2">TMP kinase</shortName>
        <shortName evidence="2">Thiamine-phosphate kinase</shortName>
        <ecNumber evidence="2">2.7.4.16</ecNumber>
    </recommendedName>
</protein>
<accession>A0A1M6PDY4</accession>
<gene>
    <name evidence="2" type="primary">thiL</name>
    <name evidence="5" type="ORF">SAMN05192548_1012142</name>
</gene>
<dbReference type="GO" id="GO:0009228">
    <property type="term" value="P:thiamine biosynthetic process"/>
    <property type="evidence" value="ECO:0007669"/>
    <property type="project" value="UniProtKB-KW"/>
</dbReference>
<feature type="binding site" evidence="2">
    <location>
        <position position="78"/>
    </location>
    <ligand>
        <name>Mg(2+)</name>
        <dbReference type="ChEBI" id="CHEBI:18420"/>
        <label>2</label>
    </ligand>
</feature>
<evidence type="ECO:0000256" key="2">
    <source>
        <dbReference type="HAMAP-Rule" id="MF_02128"/>
    </source>
</evidence>
<feature type="binding site" evidence="2">
    <location>
        <position position="217"/>
    </location>
    <ligand>
        <name>Mg(2+)</name>
        <dbReference type="ChEBI" id="CHEBI:18420"/>
        <label>5</label>
    </ligand>
</feature>
<dbReference type="SUPFAM" id="SSF56042">
    <property type="entry name" value="PurM C-terminal domain-like"/>
    <property type="match status" value="1"/>
</dbReference>
<organism evidence="5 6">
    <name type="scientific">Paraburkholderia terricola</name>
    <dbReference type="NCBI Taxonomy" id="169427"/>
    <lineage>
        <taxon>Bacteria</taxon>
        <taxon>Pseudomonadati</taxon>
        <taxon>Pseudomonadota</taxon>
        <taxon>Betaproteobacteria</taxon>
        <taxon>Burkholderiales</taxon>
        <taxon>Burkholderiaceae</taxon>
        <taxon>Paraburkholderia</taxon>
    </lineage>
</organism>
<dbReference type="STRING" id="169427.SAMN05192548_1012142"/>
<dbReference type="CDD" id="cd02194">
    <property type="entry name" value="ThiL"/>
    <property type="match status" value="1"/>
</dbReference>
<dbReference type="PANTHER" id="PTHR30270">
    <property type="entry name" value="THIAMINE-MONOPHOSPHATE KINASE"/>
    <property type="match status" value="1"/>
</dbReference>
<dbReference type="SUPFAM" id="SSF55326">
    <property type="entry name" value="PurM N-terminal domain-like"/>
    <property type="match status" value="1"/>
</dbReference>
<feature type="binding site" evidence="2">
    <location>
        <position position="125"/>
    </location>
    <ligand>
        <name>Mg(2+)</name>
        <dbReference type="ChEBI" id="CHEBI:18420"/>
        <label>1</label>
    </ligand>
</feature>
<reference evidence="5 6" key="1">
    <citation type="submission" date="2016-11" db="EMBL/GenBank/DDBJ databases">
        <authorList>
            <person name="Jaros S."/>
            <person name="Januszkiewicz K."/>
            <person name="Wedrychowicz H."/>
        </authorList>
    </citation>
    <scope>NUCLEOTIDE SEQUENCE [LARGE SCALE GENOMIC DNA]</scope>
    <source>
        <strain evidence="5 6">LMG 20594</strain>
    </source>
</reference>
<comment type="caution">
    <text evidence="2">Lacks conserved residue(s) required for the propagation of feature annotation.</text>
</comment>
<dbReference type="GO" id="GO:0000287">
    <property type="term" value="F:magnesium ion binding"/>
    <property type="evidence" value="ECO:0007669"/>
    <property type="project" value="UniProtKB-UniRule"/>
</dbReference>
<keyword evidence="1 2" id="KW-0784">Thiamine biosynthesis</keyword>
<evidence type="ECO:0000259" key="3">
    <source>
        <dbReference type="Pfam" id="PF00586"/>
    </source>
</evidence>
<dbReference type="Gene3D" id="3.30.1330.10">
    <property type="entry name" value="PurM-like, N-terminal domain"/>
    <property type="match status" value="1"/>
</dbReference>
<feature type="binding site" evidence="2">
    <location>
        <position position="57"/>
    </location>
    <ligand>
        <name>substrate</name>
    </ligand>
</feature>
<dbReference type="GO" id="GO:0009229">
    <property type="term" value="P:thiamine diphosphate biosynthetic process"/>
    <property type="evidence" value="ECO:0007669"/>
    <property type="project" value="UniProtKB-UniRule"/>
</dbReference>
<keyword evidence="2 5" id="KW-0418">Kinase</keyword>
<dbReference type="InterPro" id="IPR016188">
    <property type="entry name" value="PurM-like_N"/>
</dbReference>
<feature type="binding site" evidence="2">
    <location>
        <position position="49"/>
    </location>
    <ligand>
        <name>Mg(2+)</name>
        <dbReference type="ChEBI" id="CHEBI:18420"/>
        <label>1</label>
    </ligand>
</feature>
<dbReference type="EMBL" id="FRAB01000012">
    <property type="protein sequence ID" value="SHK06146.1"/>
    <property type="molecule type" value="Genomic_DNA"/>
</dbReference>
<feature type="binding site" evidence="2">
    <location>
        <begin position="124"/>
        <end position="125"/>
    </location>
    <ligand>
        <name>ATP</name>
        <dbReference type="ChEBI" id="CHEBI:30616"/>
    </ligand>
</feature>
<dbReference type="RefSeq" id="WP_073429134.1">
    <property type="nucleotide sequence ID" value="NZ_CADFGY010000002.1"/>
</dbReference>
<feature type="binding site" evidence="2">
    <location>
        <position position="214"/>
    </location>
    <ligand>
        <name>Mg(2+)</name>
        <dbReference type="ChEBI" id="CHEBI:18420"/>
        <label>3</label>
    </ligand>
</feature>
<keyword evidence="2" id="KW-0547">Nucleotide-binding</keyword>
<dbReference type="InterPro" id="IPR036676">
    <property type="entry name" value="PurM-like_C_sf"/>
</dbReference>
<evidence type="ECO:0000259" key="4">
    <source>
        <dbReference type="Pfam" id="PF02769"/>
    </source>
</evidence>
<name>A0A1M6PDY4_9BURK</name>
<dbReference type="EC" id="2.7.4.16" evidence="2"/>
<dbReference type="InterPro" id="IPR010918">
    <property type="entry name" value="PurM-like_C_dom"/>
</dbReference>
<comment type="pathway">
    <text evidence="2">Cofactor biosynthesis; thiamine diphosphate biosynthesis; thiamine diphosphate from thiamine phosphate: step 1/1.</text>
</comment>
<dbReference type="InterPro" id="IPR036921">
    <property type="entry name" value="PurM-like_N_sf"/>
</dbReference>
<dbReference type="PANTHER" id="PTHR30270:SF0">
    <property type="entry name" value="THIAMINE-MONOPHOSPHATE KINASE"/>
    <property type="match status" value="1"/>
</dbReference>
<dbReference type="NCBIfam" id="TIGR01379">
    <property type="entry name" value="thiL"/>
    <property type="match status" value="1"/>
</dbReference>
<dbReference type="HAMAP" id="MF_02128">
    <property type="entry name" value="TMP_kinase"/>
    <property type="match status" value="1"/>
</dbReference>
<feature type="binding site" evidence="2">
    <location>
        <position position="78"/>
    </location>
    <ligand>
        <name>Mg(2+)</name>
        <dbReference type="ChEBI" id="CHEBI:18420"/>
        <label>4</label>
    </ligand>
</feature>
<evidence type="ECO:0000313" key="6">
    <source>
        <dbReference type="Proteomes" id="UP000184395"/>
    </source>
</evidence>
<feature type="binding site" evidence="2">
    <location>
        <position position="33"/>
    </location>
    <ligand>
        <name>Mg(2+)</name>
        <dbReference type="ChEBI" id="CHEBI:18420"/>
        <label>3</label>
    </ligand>
</feature>